<evidence type="ECO:0000313" key="2">
    <source>
        <dbReference type="EMBL" id="QGW29763.1"/>
    </source>
</evidence>
<keyword evidence="1" id="KW-0812">Transmembrane</keyword>
<dbReference type="Proteomes" id="UP000426027">
    <property type="component" value="Chromosome"/>
</dbReference>
<keyword evidence="1" id="KW-1133">Transmembrane helix</keyword>
<feature type="transmembrane region" description="Helical" evidence="1">
    <location>
        <begin position="78"/>
        <end position="102"/>
    </location>
</feature>
<feature type="transmembrane region" description="Helical" evidence="1">
    <location>
        <begin position="273"/>
        <end position="292"/>
    </location>
</feature>
<organism evidence="2 3">
    <name type="scientific">Phnomibacter ginsenosidimutans</name>
    <dbReference type="NCBI Taxonomy" id="2676868"/>
    <lineage>
        <taxon>Bacteria</taxon>
        <taxon>Pseudomonadati</taxon>
        <taxon>Bacteroidota</taxon>
        <taxon>Chitinophagia</taxon>
        <taxon>Chitinophagales</taxon>
        <taxon>Chitinophagaceae</taxon>
        <taxon>Phnomibacter</taxon>
    </lineage>
</organism>
<dbReference type="InterPro" id="IPR016035">
    <property type="entry name" value="Acyl_Trfase/lysoPLipase"/>
</dbReference>
<dbReference type="SUPFAM" id="SSF52151">
    <property type="entry name" value="FabD/lysophospholipase-like"/>
    <property type="match status" value="1"/>
</dbReference>
<feature type="transmembrane region" description="Helical" evidence="1">
    <location>
        <begin position="152"/>
        <end position="177"/>
    </location>
</feature>
<dbReference type="EMBL" id="CP046566">
    <property type="protein sequence ID" value="QGW29763.1"/>
    <property type="molecule type" value="Genomic_DNA"/>
</dbReference>
<dbReference type="Gene3D" id="3.40.1090.10">
    <property type="entry name" value="Cytosolic phospholipase A2 catalytic domain"/>
    <property type="match status" value="1"/>
</dbReference>
<keyword evidence="3" id="KW-1185">Reference proteome</keyword>
<gene>
    <name evidence="2" type="ORF">GLV81_18040</name>
</gene>
<feature type="transmembrane region" description="Helical" evidence="1">
    <location>
        <begin position="122"/>
        <end position="140"/>
    </location>
</feature>
<dbReference type="AlphaFoldDB" id="A0A6I6GDA4"/>
<evidence type="ECO:0008006" key="4">
    <source>
        <dbReference type="Google" id="ProtNLM"/>
    </source>
</evidence>
<evidence type="ECO:0000256" key="1">
    <source>
        <dbReference type="SAM" id="Phobius"/>
    </source>
</evidence>
<feature type="transmembrane region" description="Helical" evidence="1">
    <location>
        <begin position="299"/>
        <end position="318"/>
    </location>
</feature>
<proteinExistence type="predicted"/>
<name>A0A6I6GDA4_9BACT</name>
<reference evidence="2 3" key="1">
    <citation type="submission" date="2019-11" db="EMBL/GenBank/DDBJ databases">
        <authorList>
            <person name="Im W.T."/>
        </authorList>
    </citation>
    <scope>NUCLEOTIDE SEQUENCE [LARGE SCALE GENOMIC DNA]</scope>
    <source>
        <strain evidence="2 3">SB-02</strain>
    </source>
</reference>
<sequence length="757" mass="86583">MTTTTIPTRHTAKKKLRRYALGTWFSLPVQLFLLHFKKYQALLLIWYILFATVGGSFMNKFGAHMLFLYPEYLGKVNAVGTFWVGCGFAVFLMCWNITTFILHSREFKFLAATAQPFLKYCINNAILPLLFIVFYLVQAIEFTRTQELLTTANILALSGGFLAGLILVLLISFLYFFGADKTIYKRLTPQAKETLAVKKHRLHNFRRRNKQRIRVDWYFSATLRLRQPRNVSHYDDAFLERIFSQHHLAAIFSIMLVFALLVVAGFLQDNAYLQLPAAGSIMVFFAILIALVGGFSYFMGTWSLPVLGLLFLGFNYLYQQNIFDPRNKAYGIAYNDTTHAAYNEQALMQASDAKHISADSLQYIQLLNNWKQQQGTDKPVMILIASSGGGMRAATFTSQVLQQLDSASRGQLLRQTFLMTGASGGMLGAAWIRELYHRRQQKILSDSAAAQLVPAVWQDLLNPLFSSFVTRDLMAPAQFFSYAGQRYIKDRGYAFEQKLNSNTMGWLDKPMLAYKTAEASGQLPHMVLNAVITRDGRTVYFSNHPVRFFTKPQMPGQPLYPDGIDFHSFFKAQQSDSLRFLSALRMNATFPYVLPNVWMPTSPVIDVMDAGFRDNTGLETAVRFMQFFRQWLHANCSKVLILQIRDKPEGGWDMPYESNNMFDLVTKPALLTQNNLFRFQEYDQLKRLELLQQQQPGLIERVLFEYTPNNQQSAASLSFHLTRSEQQDIVLSIRHSGHVQRIRKAMQNMQATKAPAN</sequence>
<feature type="transmembrane region" description="Helical" evidence="1">
    <location>
        <begin position="41"/>
        <end position="58"/>
    </location>
</feature>
<dbReference type="RefSeq" id="WP_157480270.1">
    <property type="nucleotide sequence ID" value="NZ_CP046566.1"/>
</dbReference>
<evidence type="ECO:0000313" key="3">
    <source>
        <dbReference type="Proteomes" id="UP000426027"/>
    </source>
</evidence>
<dbReference type="KEGG" id="fls:GLV81_18040"/>
<accession>A0A6I6GDA4</accession>
<protein>
    <recommendedName>
        <fullName evidence="4">PNPLA domain-containing protein</fullName>
    </recommendedName>
</protein>
<feature type="transmembrane region" description="Helical" evidence="1">
    <location>
        <begin position="248"/>
        <end position="267"/>
    </location>
</feature>
<keyword evidence="1" id="KW-0472">Membrane</keyword>